<feature type="transmembrane region" description="Helical" evidence="7">
    <location>
        <begin position="176"/>
        <end position="194"/>
    </location>
</feature>
<evidence type="ECO:0000256" key="4">
    <source>
        <dbReference type="ARBA" id="ARBA00022692"/>
    </source>
</evidence>
<dbReference type="Proteomes" id="UP000196534">
    <property type="component" value="Unassembled WGS sequence"/>
</dbReference>
<evidence type="ECO:0000313" key="9">
    <source>
        <dbReference type="EMBL" id="ALF47813.1"/>
    </source>
</evidence>
<dbReference type="EMBL" id="CP049272">
    <property type="protein sequence ID" value="QPH86463.1"/>
    <property type="molecule type" value="Genomic_DNA"/>
</dbReference>
<proteinExistence type="inferred from homology"/>
<evidence type="ECO:0000313" key="15">
    <source>
        <dbReference type="Proteomes" id="UP000594513"/>
    </source>
</evidence>
<evidence type="ECO:0000256" key="7">
    <source>
        <dbReference type="SAM" id="Phobius"/>
    </source>
</evidence>
<dbReference type="PANTHER" id="PTHR30506:SF3">
    <property type="entry name" value="UPF0126 INNER MEMBRANE PROTEIN YADS-RELATED"/>
    <property type="match status" value="1"/>
</dbReference>
<keyword evidence="5 7" id="KW-1133">Transmembrane helix</keyword>
<comment type="similarity">
    <text evidence="2">Belongs to the UPF0126 family.</text>
</comment>
<dbReference type="Pfam" id="PF03458">
    <property type="entry name" value="Gly_transporter"/>
    <property type="match status" value="2"/>
</dbReference>
<reference evidence="10 14" key="3">
    <citation type="submission" date="2017-04" db="EMBL/GenBank/DDBJ databases">
        <title>Complete genome of Campylobacter concisus ATCC 33237T and draft genomes for an additional eight well characterized C. concisus strains.</title>
        <authorList>
            <person name="Cornelius A.J."/>
            <person name="Miller W.G."/>
            <person name="Lastovica A.J."/>
            <person name="On S.L."/>
            <person name="French N.P."/>
            <person name="Vandenberg O."/>
            <person name="Biggs P.J."/>
        </authorList>
    </citation>
    <scope>NUCLEOTIDE SEQUENCE [LARGE SCALE GENOMIC DNA]</scope>
    <source>
        <strain evidence="10 14">Lasto205.94</strain>
    </source>
</reference>
<dbReference type="Proteomes" id="UP000594630">
    <property type="component" value="Chromosome"/>
</dbReference>
<feature type="transmembrane region" description="Helical" evidence="7">
    <location>
        <begin position="59"/>
        <end position="79"/>
    </location>
</feature>
<protein>
    <submittedName>
        <fullName evidence="9">Hypothetical membrane protein (UPF0126 domain)</fullName>
    </submittedName>
    <submittedName>
        <fullName evidence="11">Trimeric intracellular cation channel family protein</fullName>
    </submittedName>
</protein>
<dbReference type="PATRIC" id="fig|199.248.peg.1182"/>
<comment type="subcellular location">
    <subcellularLocation>
        <location evidence="1">Cell membrane</location>
        <topology evidence="1">Multi-pass membrane protein</topology>
    </subcellularLocation>
</comment>
<evidence type="ECO:0000256" key="1">
    <source>
        <dbReference type="ARBA" id="ARBA00004651"/>
    </source>
</evidence>
<reference evidence="15 16" key="4">
    <citation type="journal article" date="2018" name="Emerg. Microbes Infect.">
        <title>Genomic analysis of oral Campylobacter concisus strains identified a potential bacterial molecular marker associated with active Crohn's disease.</title>
        <authorList>
            <person name="Liu F."/>
            <person name="Ma R."/>
            <person name="Tay C.Y.A."/>
            <person name="Octavia S."/>
            <person name="Lan R."/>
            <person name="Chung H.K.L."/>
            <person name="Riordan S.M."/>
            <person name="Grimm M.C."/>
            <person name="Leong R.W."/>
            <person name="Tanaka M.M."/>
            <person name="Connor S."/>
            <person name="Zhang L."/>
        </authorList>
    </citation>
    <scope>NUCLEOTIDE SEQUENCE [LARGE SCALE GENOMIC DNA]</scope>
    <source>
        <strain evidence="11 16">P10CDO-S2</strain>
        <strain evidence="12 15">P27CDO-S2</strain>
    </source>
</reference>
<keyword evidence="6 7" id="KW-0472">Membrane</keyword>
<evidence type="ECO:0000256" key="5">
    <source>
        <dbReference type="ARBA" id="ARBA00022989"/>
    </source>
</evidence>
<feature type="transmembrane region" description="Helical" evidence="7">
    <location>
        <begin position="30"/>
        <end position="47"/>
    </location>
</feature>
<organism evidence="9 13">
    <name type="scientific">Campylobacter concisus</name>
    <dbReference type="NCBI Taxonomy" id="199"/>
    <lineage>
        <taxon>Bacteria</taxon>
        <taxon>Pseudomonadati</taxon>
        <taxon>Campylobacterota</taxon>
        <taxon>Epsilonproteobacteria</taxon>
        <taxon>Campylobacterales</taxon>
        <taxon>Campylobacteraceae</taxon>
        <taxon>Campylobacter</taxon>
    </lineage>
</organism>
<dbReference type="Proteomes" id="UP000066049">
    <property type="component" value="Chromosome"/>
</dbReference>
<reference evidence="9" key="2">
    <citation type="submission" date="2016-07" db="EMBL/GenBank/DDBJ databases">
        <title>Comparative genomics of the Campylobacter concisus group.</title>
        <authorList>
            <person name="Miller W.G."/>
            <person name="Yee E."/>
            <person name="Chapman M.H."/>
            <person name="Huynh S."/>
            <person name="Bono J.L."/>
            <person name="On S.L.W."/>
            <person name="StLeger J."/>
            <person name="Foster G."/>
            <person name="Parker C.T."/>
        </authorList>
    </citation>
    <scope>NUCLEOTIDE SEQUENCE</scope>
    <source>
        <strain evidence="9">ATCC 33237</strain>
    </source>
</reference>
<dbReference type="GeneID" id="28662820"/>
<dbReference type="InterPro" id="IPR005115">
    <property type="entry name" value="Gly_transporter"/>
</dbReference>
<evidence type="ECO:0000313" key="10">
    <source>
        <dbReference type="EMBL" id="OUT17036.1"/>
    </source>
</evidence>
<feature type="domain" description="Glycine transporter" evidence="8">
    <location>
        <begin position="95"/>
        <end position="168"/>
    </location>
</feature>
<feature type="transmembrane region" description="Helical" evidence="7">
    <location>
        <begin position="6"/>
        <end position="23"/>
    </location>
</feature>
<evidence type="ECO:0000313" key="13">
    <source>
        <dbReference type="Proteomes" id="UP000066049"/>
    </source>
</evidence>
<gene>
    <name evidence="10" type="ORF">B9N61_07930</name>
    <name evidence="9" type="ORF">CCON33237_1146</name>
    <name evidence="11" type="ORF">CVT06_05800</name>
    <name evidence="12" type="ORF">CVT17_05550</name>
</gene>
<reference evidence="11" key="5">
    <citation type="submission" date="2020-02" db="EMBL/GenBank/DDBJ databases">
        <title>Analysis of Completed Campylobacter concisus Genomes Identified Genomospecies Features, Novel plasmids and Their Association with Severe Ulcerative Colitis.</title>
        <authorList>
            <person name="Zhang L."/>
        </authorList>
    </citation>
    <scope>NUCLEOTIDE SEQUENCE</scope>
    <source>
        <strain evidence="11">P10CDO-S2</strain>
        <strain evidence="12">P27CDO-S2</strain>
    </source>
</reference>
<feature type="domain" description="Glycine transporter" evidence="8">
    <location>
        <begin position="6"/>
        <end position="72"/>
    </location>
</feature>
<evidence type="ECO:0000256" key="6">
    <source>
        <dbReference type="ARBA" id="ARBA00023136"/>
    </source>
</evidence>
<evidence type="ECO:0000256" key="2">
    <source>
        <dbReference type="ARBA" id="ARBA00008193"/>
    </source>
</evidence>
<dbReference type="EMBL" id="CP012541">
    <property type="protein sequence ID" value="ALF47813.1"/>
    <property type="molecule type" value="Genomic_DNA"/>
</dbReference>
<dbReference type="Proteomes" id="UP000594513">
    <property type="component" value="Chromosome"/>
</dbReference>
<evidence type="ECO:0000259" key="8">
    <source>
        <dbReference type="Pfam" id="PF03458"/>
    </source>
</evidence>
<keyword evidence="4 7" id="KW-0812">Transmembrane</keyword>
<evidence type="ECO:0000313" key="16">
    <source>
        <dbReference type="Proteomes" id="UP000594630"/>
    </source>
</evidence>
<dbReference type="EMBL" id="CP049274">
    <property type="protein sequence ID" value="QPH84622.1"/>
    <property type="molecule type" value="Genomic_DNA"/>
</dbReference>
<feature type="transmembrane region" description="Helical" evidence="7">
    <location>
        <begin position="152"/>
        <end position="170"/>
    </location>
</feature>
<evidence type="ECO:0000256" key="3">
    <source>
        <dbReference type="ARBA" id="ARBA00022475"/>
    </source>
</evidence>
<dbReference type="GO" id="GO:0005886">
    <property type="term" value="C:plasma membrane"/>
    <property type="evidence" value="ECO:0007669"/>
    <property type="project" value="UniProtKB-SubCell"/>
</dbReference>
<dbReference type="AlphaFoldDB" id="A0A0M5MEG8"/>
<dbReference type="KEGG" id="ccoc:CCON33237_1146"/>
<evidence type="ECO:0000313" key="12">
    <source>
        <dbReference type="EMBL" id="QPH86463.1"/>
    </source>
</evidence>
<feature type="transmembrane region" description="Helical" evidence="7">
    <location>
        <begin position="119"/>
        <end position="140"/>
    </location>
</feature>
<dbReference type="EMBL" id="NDYR01000016">
    <property type="protein sequence ID" value="OUT17036.1"/>
    <property type="molecule type" value="Genomic_DNA"/>
</dbReference>
<keyword evidence="3" id="KW-1003">Cell membrane</keyword>
<evidence type="ECO:0000313" key="14">
    <source>
        <dbReference type="Proteomes" id="UP000196534"/>
    </source>
</evidence>
<dbReference type="PANTHER" id="PTHR30506">
    <property type="entry name" value="INNER MEMBRANE PROTEIN"/>
    <property type="match status" value="1"/>
</dbReference>
<reference evidence="13" key="1">
    <citation type="submission" date="2015-08" db="EMBL/GenBank/DDBJ databases">
        <title>Comparative genomics of the Campylobacter concisus group.</title>
        <authorList>
            <person name="Miller W.G."/>
            <person name="Yee E."/>
            <person name="Chapman M.H."/>
            <person name="Huynh S."/>
            <person name="Bono J.L."/>
            <person name="On S.L.W."/>
            <person name="St Leger J."/>
            <person name="Foster G."/>
            <person name="Parker C.T."/>
        </authorList>
    </citation>
    <scope>NUCLEOTIDE SEQUENCE [LARGE SCALE GENOMIC DNA]</scope>
    <source>
        <strain evidence="13">ATCC 33237</strain>
    </source>
</reference>
<name>A0A0M5MEG8_9BACT</name>
<sequence length="202" mass="22492">MSLILFVEYVGIASAALSGFLFAVKKECDWLGVFLSAFLTALGGGIMRDMLVGRAVYSFTHYMPVSVVIFMLIVSRVANLHIKREGLERKFVFIFADAIDVICFSIVGAMVAIEYNYNIFGVMMIAFFNGVGGGILRDILLNEIPWFLRTGLYGTISLGVGLAYFVLYHLGLTNIFFTMLLLAAGITVRMFAFYRGWKLPDL</sequence>
<feature type="transmembrane region" description="Helical" evidence="7">
    <location>
        <begin position="91"/>
        <end position="113"/>
    </location>
</feature>
<evidence type="ECO:0000313" key="11">
    <source>
        <dbReference type="EMBL" id="QPH84622.1"/>
    </source>
</evidence>
<accession>A0A0M5MEG8</accession>
<dbReference type="RefSeq" id="WP_054196787.1">
    <property type="nucleotide sequence ID" value="NZ_CABMKP010000016.1"/>
</dbReference>